<evidence type="ECO:0000256" key="6">
    <source>
        <dbReference type="ARBA" id="ARBA00022679"/>
    </source>
</evidence>
<dbReference type="Gene3D" id="3.20.20.80">
    <property type="entry name" value="Glycosidases"/>
    <property type="match status" value="1"/>
</dbReference>
<keyword evidence="12" id="KW-1185">Reference proteome</keyword>
<evidence type="ECO:0000313" key="11">
    <source>
        <dbReference type="EMBL" id="EMR01082.1"/>
    </source>
</evidence>
<comment type="catalytic activity">
    <reaction evidence="1 10">
        <text>Transfers a segment of a (1-&gt;4)-alpha-D-glucan to a new position in an acceptor, which may be glucose or a (1-&gt;4)-alpha-D-glucan.</text>
        <dbReference type="EC" id="2.4.1.25"/>
    </reaction>
</comment>
<comment type="caution">
    <text evidence="11">The sequence shown here is derived from an EMBL/GenBank/DDBJ whole genome shotgun (WGS) entry which is preliminary data.</text>
</comment>
<gene>
    <name evidence="11" type="primary">malQ</name>
    <name evidence="11" type="ORF">ADICEAN_03786</name>
</gene>
<evidence type="ECO:0000256" key="7">
    <source>
        <dbReference type="ARBA" id="ARBA00023277"/>
    </source>
</evidence>
<evidence type="ECO:0000256" key="1">
    <source>
        <dbReference type="ARBA" id="ARBA00000439"/>
    </source>
</evidence>
<keyword evidence="5 10" id="KW-0328">Glycosyltransferase</keyword>
<reference evidence="11 12" key="1">
    <citation type="journal article" date="2013" name="Genome Announc.">
        <title>Draft Genome Sequence of Cesiribacter andamanensis Strain AMV16T, Isolated from a Soil Sample from a Mud Volcano in the Andaman Islands, India.</title>
        <authorList>
            <person name="Shivaji S."/>
            <person name="Ara S."/>
            <person name="Begum Z."/>
            <person name="Srinivas T.N."/>
            <person name="Singh A."/>
            <person name="Kumar Pinnaka A."/>
        </authorList>
    </citation>
    <scope>NUCLEOTIDE SEQUENCE [LARGE SCALE GENOMIC DNA]</scope>
    <source>
        <strain evidence="11 12">AMV16</strain>
    </source>
</reference>
<dbReference type="SUPFAM" id="SSF51445">
    <property type="entry name" value="(Trans)glycosidases"/>
    <property type="match status" value="1"/>
</dbReference>
<dbReference type="EMBL" id="AODQ01000148">
    <property type="protein sequence ID" value="EMR01082.1"/>
    <property type="molecule type" value="Genomic_DNA"/>
</dbReference>
<dbReference type="STRING" id="1279009.ADICEAN_03786"/>
<dbReference type="eggNOG" id="COG3280">
    <property type="taxonomic scope" value="Bacteria"/>
</dbReference>
<dbReference type="NCBIfam" id="TIGR00217">
    <property type="entry name" value="malQ"/>
    <property type="match status" value="1"/>
</dbReference>
<evidence type="ECO:0000256" key="5">
    <source>
        <dbReference type="ARBA" id="ARBA00022676"/>
    </source>
</evidence>
<dbReference type="EC" id="2.4.1.25" evidence="3 10"/>
<evidence type="ECO:0000256" key="3">
    <source>
        <dbReference type="ARBA" id="ARBA00012560"/>
    </source>
</evidence>
<evidence type="ECO:0000256" key="2">
    <source>
        <dbReference type="ARBA" id="ARBA00005684"/>
    </source>
</evidence>
<dbReference type="eggNOG" id="COG1640">
    <property type="taxonomic scope" value="Bacteria"/>
</dbReference>
<proteinExistence type="inferred from homology"/>
<keyword evidence="7 10" id="KW-0119">Carbohydrate metabolism</keyword>
<keyword evidence="6 10" id="KW-0808">Transferase</keyword>
<dbReference type="Proteomes" id="UP000011910">
    <property type="component" value="Unassembled WGS sequence"/>
</dbReference>
<dbReference type="PATRIC" id="fig|1279009.4.peg.3831"/>
<dbReference type="AlphaFoldDB" id="M7N1A9"/>
<dbReference type="Pfam" id="PF02446">
    <property type="entry name" value="Glyco_hydro_77"/>
    <property type="match status" value="1"/>
</dbReference>
<protein>
    <recommendedName>
        <fullName evidence="4 10">4-alpha-glucanotransferase</fullName>
        <ecNumber evidence="3 10">2.4.1.25</ecNumber>
    </recommendedName>
    <alternativeName>
        <fullName evidence="8 10">Amylomaltase</fullName>
    </alternativeName>
    <alternativeName>
        <fullName evidence="9 10">Disproportionating enzyme</fullName>
    </alternativeName>
</protein>
<sequence>MVAVPLHLAALGKAQKTEGPVLDWKDTRIVLPADAPGEWTHLFLHKGGSLSQKGLAVNELFQQLPLAVLQLQKPVSDRDAGILLHITSLPSPFGVGDFGPEARRFADFLARSGQRYWQLLPLNPTEGGTGHSPYSSYSSMAGNTLLISPELLAEEGLLEREALSAYHLPTDAEARYDQAEINKEELFNRAYDTFKNGNFAKLEQQFLQFCEREAHWLNDFALYRVLKETEGGKAWHQWPAPYRQRQPKALKAFAGEHGPRLEKIKWLQFLFSRQWQQLRAYCHDRGIQFLGDLPFYVSHDSVDVWAHPEIFSLDKGGNMQGVAGVPPDYFNEDGQLWGMPVFNWEVLKEQNYRWWIERLRKNMELYDLLRLDHFRAFADFWEVPAGEKTARRGEWKPGPGADFFTHVQKEFGALPFVAEDLGDINDAVYQLRDGFGLPGMKVLQFAFGDDMPRSIYIPHHYIPNAIAYTGTHDNNTSRGWFRQDISRQERQNLERYVGHVVLEKEVHTELSRLAYASVAKTAILPLQDVLGLDESARMNLPASTSGNWGWRLQPGLLTDKHEARLREWCRVYHR</sequence>
<dbReference type="InterPro" id="IPR003385">
    <property type="entry name" value="Glyco_hydro_77"/>
</dbReference>
<dbReference type="GO" id="GO:0004134">
    <property type="term" value="F:4-alpha-glucanotransferase activity"/>
    <property type="evidence" value="ECO:0007669"/>
    <property type="project" value="UniProtKB-EC"/>
</dbReference>
<dbReference type="GO" id="GO:0005975">
    <property type="term" value="P:carbohydrate metabolic process"/>
    <property type="evidence" value="ECO:0007669"/>
    <property type="project" value="InterPro"/>
</dbReference>
<evidence type="ECO:0000256" key="8">
    <source>
        <dbReference type="ARBA" id="ARBA00031423"/>
    </source>
</evidence>
<dbReference type="NCBIfam" id="NF011080">
    <property type="entry name" value="PRK14508.1-3"/>
    <property type="match status" value="1"/>
</dbReference>
<dbReference type="PANTHER" id="PTHR32438:SF5">
    <property type="entry name" value="4-ALPHA-GLUCANOTRANSFERASE DPE1, CHLOROPLASTIC_AMYLOPLASTIC"/>
    <property type="match status" value="1"/>
</dbReference>
<evidence type="ECO:0000256" key="9">
    <source>
        <dbReference type="ARBA" id="ARBA00031501"/>
    </source>
</evidence>
<evidence type="ECO:0000256" key="10">
    <source>
        <dbReference type="RuleBase" id="RU361207"/>
    </source>
</evidence>
<accession>M7N1A9</accession>
<organism evidence="11 12">
    <name type="scientific">Cesiribacter andamanensis AMV16</name>
    <dbReference type="NCBI Taxonomy" id="1279009"/>
    <lineage>
        <taxon>Bacteria</taxon>
        <taxon>Pseudomonadati</taxon>
        <taxon>Bacteroidota</taxon>
        <taxon>Cytophagia</taxon>
        <taxon>Cytophagales</taxon>
        <taxon>Cesiribacteraceae</taxon>
        <taxon>Cesiribacter</taxon>
    </lineage>
</organism>
<name>M7N1A9_9BACT</name>
<dbReference type="PANTHER" id="PTHR32438">
    <property type="entry name" value="4-ALPHA-GLUCANOTRANSFERASE DPE1, CHLOROPLASTIC/AMYLOPLASTIC"/>
    <property type="match status" value="1"/>
</dbReference>
<comment type="similarity">
    <text evidence="2 10">Belongs to the disproportionating enzyme family.</text>
</comment>
<evidence type="ECO:0000256" key="4">
    <source>
        <dbReference type="ARBA" id="ARBA00020295"/>
    </source>
</evidence>
<evidence type="ECO:0000313" key="12">
    <source>
        <dbReference type="Proteomes" id="UP000011910"/>
    </source>
</evidence>
<dbReference type="InterPro" id="IPR017853">
    <property type="entry name" value="GH"/>
</dbReference>